<dbReference type="SUPFAM" id="SSF46785">
    <property type="entry name" value="Winged helix' DNA-binding domain"/>
    <property type="match status" value="1"/>
</dbReference>
<dbReference type="Gene3D" id="1.10.10.10">
    <property type="entry name" value="Winged helix-like DNA-binding domain superfamily/Winged helix DNA-binding domain"/>
    <property type="match status" value="1"/>
</dbReference>
<comment type="caution">
    <text evidence="2">The sequence shown here is derived from an EMBL/GenBank/DDBJ whole genome shotgun (WGS) entry which is preliminary data.</text>
</comment>
<gene>
    <name evidence="2" type="ORF">GCM10009824_12820</name>
</gene>
<feature type="domain" description="Winged helix DNA-binding" evidence="1">
    <location>
        <begin position="18"/>
        <end position="97"/>
    </location>
</feature>
<dbReference type="PANTHER" id="PTHR37318">
    <property type="entry name" value="BSL7504 PROTEIN"/>
    <property type="match status" value="1"/>
</dbReference>
<evidence type="ECO:0000259" key="1">
    <source>
        <dbReference type="Pfam" id="PF13601"/>
    </source>
</evidence>
<dbReference type="InterPro" id="IPR027395">
    <property type="entry name" value="WH_DNA-bd_dom"/>
</dbReference>
<keyword evidence="3" id="KW-1185">Reference proteome</keyword>
<accession>A0ABN2XPE6</accession>
<dbReference type="Proteomes" id="UP001500166">
    <property type="component" value="Unassembled WGS sequence"/>
</dbReference>
<dbReference type="Pfam" id="PF13601">
    <property type="entry name" value="HTH_34"/>
    <property type="match status" value="1"/>
</dbReference>
<evidence type="ECO:0000313" key="2">
    <source>
        <dbReference type="EMBL" id="GAA2115094.1"/>
    </source>
</evidence>
<dbReference type="RefSeq" id="WP_344224170.1">
    <property type="nucleotide sequence ID" value="NZ_BAAAQA010000014.1"/>
</dbReference>
<proteinExistence type="predicted"/>
<dbReference type="PANTHER" id="PTHR37318:SF1">
    <property type="entry name" value="BSL7504 PROTEIN"/>
    <property type="match status" value="1"/>
</dbReference>
<dbReference type="InterPro" id="IPR036388">
    <property type="entry name" value="WH-like_DNA-bd_sf"/>
</dbReference>
<name>A0ABN2XPE6_9MICC</name>
<reference evidence="2 3" key="1">
    <citation type="journal article" date="2019" name="Int. J. Syst. Evol. Microbiol.">
        <title>The Global Catalogue of Microorganisms (GCM) 10K type strain sequencing project: providing services to taxonomists for standard genome sequencing and annotation.</title>
        <authorList>
            <consortium name="The Broad Institute Genomics Platform"/>
            <consortium name="The Broad Institute Genome Sequencing Center for Infectious Disease"/>
            <person name="Wu L."/>
            <person name="Ma J."/>
        </authorList>
    </citation>
    <scope>NUCLEOTIDE SEQUENCE [LARGE SCALE GENOMIC DNA]</scope>
    <source>
        <strain evidence="2 3">JCM 15914</strain>
    </source>
</reference>
<dbReference type="InterPro" id="IPR036390">
    <property type="entry name" value="WH_DNA-bd_sf"/>
</dbReference>
<sequence>MNFAEARECLSDVIHSPVRLSLVAALNSVDSADYQTLREVIGVSYSLLSKHAGILEDSGYIFITKEFDGRTPVTRMGLTRDGRIAFTRYLDALDRLMRGVT</sequence>
<protein>
    <submittedName>
        <fullName evidence="2">Transcriptional regulator</fullName>
    </submittedName>
</protein>
<dbReference type="EMBL" id="BAAAQA010000014">
    <property type="protein sequence ID" value="GAA2115094.1"/>
    <property type="molecule type" value="Genomic_DNA"/>
</dbReference>
<organism evidence="2 3">
    <name type="scientific">Kocuria atrinae</name>
    <dbReference type="NCBI Taxonomy" id="592377"/>
    <lineage>
        <taxon>Bacteria</taxon>
        <taxon>Bacillati</taxon>
        <taxon>Actinomycetota</taxon>
        <taxon>Actinomycetes</taxon>
        <taxon>Micrococcales</taxon>
        <taxon>Micrococcaceae</taxon>
        <taxon>Kocuria</taxon>
    </lineage>
</organism>
<evidence type="ECO:0000313" key="3">
    <source>
        <dbReference type="Proteomes" id="UP001500166"/>
    </source>
</evidence>